<keyword evidence="2" id="KW-1185">Reference proteome</keyword>
<dbReference type="EMBL" id="NCQP01000002">
    <property type="protein sequence ID" value="OWJ54987.1"/>
    <property type="molecule type" value="Genomic_DNA"/>
</dbReference>
<dbReference type="GeneID" id="26100093"/>
<sequence>MTEEQTSKRRRPMFATGEVVGDYEPLYLYWQEAGERAGESVLSNEDFKELQRLITREGLRRLDQLLARLQDYFLPRVDPGAARRALSRYYGVEIGEDEAAQRIASILAGWLVEAASEWGMLRLRRGWEKQGEHRED</sequence>
<comment type="caution">
    <text evidence="1">The sequence shown here is derived from an EMBL/GenBank/DDBJ whole genome shotgun (WGS) entry which is preliminary data.</text>
</comment>
<dbReference type="AlphaFoldDB" id="A0A211YQ75"/>
<dbReference type="RefSeq" id="WP_055410030.1">
    <property type="nucleotide sequence ID" value="NZ_CP013011.1"/>
</dbReference>
<evidence type="ECO:0000313" key="2">
    <source>
        <dbReference type="Proteomes" id="UP000196694"/>
    </source>
</evidence>
<protein>
    <submittedName>
        <fullName evidence="1">Uncharacterized protein</fullName>
    </submittedName>
</protein>
<proteinExistence type="predicted"/>
<organism evidence="1 2">
    <name type="scientific">Pyrodictium delaneyi</name>
    <dbReference type="NCBI Taxonomy" id="1273541"/>
    <lineage>
        <taxon>Archaea</taxon>
        <taxon>Thermoproteota</taxon>
        <taxon>Thermoprotei</taxon>
        <taxon>Desulfurococcales</taxon>
        <taxon>Pyrodictiaceae</taxon>
        <taxon>Pyrodictium</taxon>
    </lineage>
</organism>
<dbReference type="Proteomes" id="UP000196694">
    <property type="component" value="Unassembled WGS sequence"/>
</dbReference>
<dbReference type="OrthoDB" id="21312at2157"/>
<name>A0A211YQ75_9CREN</name>
<accession>A0A211YQ75</accession>
<reference evidence="1 2" key="1">
    <citation type="submission" date="2017-05" db="EMBL/GenBank/DDBJ databases">
        <title>The draft genome of the hyperthermophilic archaeon 'Pyrodictium delaneyi strain Hulk', an iron and nitrate reducer, reveals the capacity for sulfate reduction.</title>
        <authorList>
            <person name="Demey L.M."/>
            <person name="Miller C."/>
            <person name="Manzella M."/>
            <person name="Reguera G."/>
            <person name="Kashefi K."/>
        </authorList>
    </citation>
    <scope>NUCLEOTIDE SEQUENCE [LARGE SCALE GENOMIC DNA]</scope>
    <source>
        <strain evidence="1 2">Hulk</strain>
    </source>
</reference>
<gene>
    <name evidence="1" type="ORF">Pdsh_04645</name>
</gene>
<evidence type="ECO:0000313" key="1">
    <source>
        <dbReference type="EMBL" id="OWJ54987.1"/>
    </source>
</evidence>